<reference evidence="1" key="1">
    <citation type="submission" date="2023-04" db="EMBL/GenBank/DDBJ databases">
        <authorList>
            <person name="Vijverberg K."/>
            <person name="Xiong W."/>
            <person name="Schranz E."/>
        </authorList>
    </citation>
    <scope>NUCLEOTIDE SEQUENCE</scope>
</reference>
<dbReference type="Proteomes" id="UP001177003">
    <property type="component" value="Chromosome 7"/>
</dbReference>
<evidence type="ECO:0000313" key="1">
    <source>
        <dbReference type="EMBL" id="CAI9293452.1"/>
    </source>
</evidence>
<dbReference type="InterPro" id="IPR049306">
    <property type="entry name" value="GLV1-2"/>
</dbReference>
<sequence>MHPLSLTSKTSNINFEDKMKPSFMFNVFLLSIILYQAQGIRFKTSLISSSNHQELITKTTLSIQDDESARASNLSPGIDRKLIAKILSSDPHSTNSKNYKPQSDLKFTHRRLGKDENFSTSVPVSSKHGKTEIVSEPYPDVVDITGMDYSPAKRKPPIHN</sequence>
<organism evidence="1 2">
    <name type="scientific">Lactuca saligna</name>
    <name type="common">Willowleaf lettuce</name>
    <dbReference type="NCBI Taxonomy" id="75948"/>
    <lineage>
        <taxon>Eukaryota</taxon>
        <taxon>Viridiplantae</taxon>
        <taxon>Streptophyta</taxon>
        <taxon>Embryophyta</taxon>
        <taxon>Tracheophyta</taxon>
        <taxon>Spermatophyta</taxon>
        <taxon>Magnoliopsida</taxon>
        <taxon>eudicotyledons</taxon>
        <taxon>Gunneridae</taxon>
        <taxon>Pentapetalae</taxon>
        <taxon>asterids</taxon>
        <taxon>campanulids</taxon>
        <taxon>Asterales</taxon>
        <taxon>Asteraceae</taxon>
        <taxon>Cichorioideae</taxon>
        <taxon>Cichorieae</taxon>
        <taxon>Lactucinae</taxon>
        <taxon>Lactuca</taxon>
    </lineage>
</organism>
<dbReference type="EMBL" id="OX465083">
    <property type="protein sequence ID" value="CAI9293452.1"/>
    <property type="molecule type" value="Genomic_DNA"/>
</dbReference>
<dbReference type="Pfam" id="PF21529">
    <property type="entry name" value="GLV1-2"/>
    <property type="match status" value="1"/>
</dbReference>
<proteinExistence type="predicted"/>
<accession>A0AA35ZKR4</accession>
<gene>
    <name evidence="1" type="ORF">LSALG_LOCUS32476</name>
</gene>
<name>A0AA35ZKR4_LACSI</name>
<dbReference type="PANTHER" id="PTHR33743:SF19">
    <property type="entry name" value="PROTEIN GOLVEN 6"/>
    <property type="match status" value="1"/>
</dbReference>
<keyword evidence="2" id="KW-1185">Reference proteome</keyword>
<dbReference type="PANTHER" id="PTHR33743">
    <property type="entry name" value="PROTEIN GOLVEN 6-RELATED"/>
    <property type="match status" value="1"/>
</dbReference>
<evidence type="ECO:0000313" key="2">
    <source>
        <dbReference type="Proteomes" id="UP001177003"/>
    </source>
</evidence>
<dbReference type="AlphaFoldDB" id="A0AA35ZKR4"/>
<protein>
    <submittedName>
        <fullName evidence="1">Uncharacterized protein</fullName>
    </submittedName>
</protein>